<comment type="caution">
    <text evidence="10">The sequence shown here is derived from an EMBL/GenBank/DDBJ whole genome shotgun (WGS) entry which is preliminary data.</text>
</comment>
<dbReference type="GO" id="GO:0003682">
    <property type="term" value="F:chromatin binding"/>
    <property type="evidence" value="ECO:0007669"/>
    <property type="project" value="InterPro"/>
</dbReference>
<dbReference type="InterPro" id="IPR011011">
    <property type="entry name" value="Znf_FYVE_PHD"/>
</dbReference>
<dbReference type="EMBL" id="JANBOI010000003">
    <property type="protein sequence ID" value="KAJ1736101.1"/>
    <property type="molecule type" value="Genomic_DNA"/>
</dbReference>
<dbReference type="InterPro" id="IPR001965">
    <property type="entry name" value="Znf_PHD"/>
</dbReference>
<evidence type="ECO:0000313" key="10">
    <source>
        <dbReference type="EMBL" id="KAJ1736101.1"/>
    </source>
</evidence>
<feature type="region of interest" description="Disordered" evidence="6">
    <location>
        <begin position="282"/>
        <end position="379"/>
    </location>
</feature>
<dbReference type="Gene3D" id="2.30.30.490">
    <property type="match status" value="1"/>
</dbReference>
<reference evidence="10" key="1">
    <citation type="submission" date="2022-07" db="EMBL/GenBank/DDBJ databases">
        <title>Phylogenomic reconstructions and comparative analyses of Kickxellomycotina fungi.</title>
        <authorList>
            <person name="Reynolds N.K."/>
            <person name="Stajich J.E."/>
            <person name="Barry K."/>
            <person name="Grigoriev I.V."/>
            <person name="Crous P."/>
            <person name="Smith M.E."/>
        </authorList>
    </citation>
    <scope>NUCLEOTIDE SEQUENCE</scope>
    <source>
        <strain evidence="10">BCRC 34381</strain>
    </source>
</reference>
<dbReference type="SMART" id="SM00249">
    <property type="entry name" value="PHD"/>
    <property type="match status" value="3"/>
</dbReference>
<keyword evidence="3" id="KW-0862">Zinc</keyword>
<evidence type="ECO:0000259" key="7">
    <source>
        <dbReference type="PROSITE" id="PS50016"/>
    </source>
</evidence>
<dbReference type="InterPro" id="IPR029617">
    <property type="entry name" value="Snt2"/>
</dbReference>
<feature type="domain" description="PHD-type" evidence="7">
    <location>
        <begin position="224"/>
        <end position="276"/>
    </location>
</feature>
<dbReference type="InterPro" id="IPR019787">
    <property type="entry name" value="Znf_PHD-finger"/>
</dbReference>
<keyword evidence="2 5" id="KW-0863">Zinc-finger</keyword>
<evidence type="ECO:0000256" key="2">
    <source>
        <dbReference type="ARBA" id="ARBA00022771"/>
    </source>
</evidence>
<dbReference type="PROSITE" id="PS51038">
    <property type="entry name" value="BAH"/>
    <property type="match status" value="1"/>
</dbReference>
<dbReference type="PANTHER" id="PTHR47672">
    <property type="entry name" value="E3 UBIQUITIN-PROTEIN LIGASE SNT2"/>
    <property type="match status" value="1"/>
</dbReference>
<dbReference type="InterPro" id="IPR019786">
    <property type="entry name" value="Zinc_finger_PHD-type_CS"/>
</dbReference>
<protein>
    <submittedName>
        <fullName evidence="10">PHD type zinc finger protein with BAH domain-containing protein</fullName>
    </submittedName>
</protein>
<evidence type="ECO:0000256" key="5">
    <source>
        <dbReference type="PROSITE-ProRule" id="PRU00146"/>
    </source>
</evidence>
<dbReference type="SUPFAM" id="SSF57903">
    <property type="entry name" value="FYVE/PHD zinc finger"/>
    <property type="match status" value="2"/>
</dbReference>
<keyword evidence="1" id="KW-0479">Metal-binding</keyword>
<dbReference type="Gene3D" id="3.30.40.10">
    <property type="entry name" value="Zinc/RING finger domain, C3HC4 (zinc finger)"/>
    <property type="match status" value="1"/>
</dbReference>
<dbReference type="GO" id="GO:0004842">
    <property type="term" value="F:ubiquitin-protein transferase activity"/>
    <property type="evidence" value="ECO:0007669"/>
    <property type="project" value="TreeGrafter"/>
</dbReference>
<feature type="compositionally biased region" description="Gly residues" evidence="6">
    <location>
        <begin position="485"/>
        <end position="507"/>
    </location>
</feature>
<feature type="domain" description="ELM2" evidence="9">
    <location>
        <begin position="409"/>
        <end position="601"/>
    </location>
</feature>
<feature type="compositionally biased region" description="Polar residues" evidence="6">
    <location>
        <begin position="332"/>
        <end position="347"/>
    </location>
</feature>
<evidence type="ECO:0000259" key="8">
    <source>
        <dbReference type="PROSITE" id="PS51038"/>
    </source>
</evidence>
<organism evidence="10 11">
    <name type="scientific">Coemansia biformis</name>
    <dbReference type="NCBI Taxonomy" id="1286918"/>
    <lineage>
        <taxon>Eukaryota</taxon>
        <taxon>Fungi</taxon>
        <taxon>Fungi incertae sedis</taxon>
        <taxon>Zoopagomycota</taxon>
        <taxon>Kickxellomycotina</taxon>
        <taxon>Kickxellomycetes</taxon>
        <taxon>Kickxellales</taxon>
        <taxon>Kickxellaceae</taxon>
        <taxon>Coemansia</taxon>
    </lineage>
</organism>
<evidence type="ECO:0000313" key="11">
    <source>
        <dbReference type="Proteomes" id="UP001143981"/>
    </source>
</evidence>
<dbReference type="Proteomes" id="UP001143981">
    <property type="component" value="Unassembled WGS sequence"/>
</dbReference>
<gene>
    <name evidence="10" type="primary">SNT2</name>
    <name evidence="10" type="ORF">LPJ61_000151</name>
</gene>
<sequence>MHKHLPVSNSDPALPPPPTSIIVANGTPVSVNDYVYLQPESDEPYYIGRVMEFVYVSRVRQPKPLLPLAAAQKQLVERLAAGGDGGQDREGTPTPSPTPAGAAQLRVRLAWFQRARDLPVTRVRAKDIRLLVATMHTDINPVTAIKGKCHVRHESEIADLNAWKAQPDHYWYTSLFDRYSTRFYEIVPVSQIRNAPQEVLLKLHDTYEFIFAETQKVNDLASTRRACTVCAKWCTLSESVKCTICEKHYHLKCLDPPPARKPAKGYGWQCAACLRRIQDQRTKSVEETAPDPVAPVMPPTAVDAGDHKRITRNKAAAEESTGSRRSLSGTGVPNTPSAVSGAAASSDTESRQGSKRLKISHSDSRSDADGSSGPIQRPKNRGLWPFRYFGFNTNIDDVLHDDERIYPRAVSRIGPKYQAIIPDMISPSGPVLDKELAEKRVAIDRIARDKGNSNASRLIEKVLHSHNLSSSWQPPSHHHAAAAAAGGGQRGGRDWGSGAGGGGGGGTTRWHGKSAEQMDRVWDEIEVRRGCRDAELFFRQPKSLPDDELDMYMEAIIPFLQRHFATVNGFTLLDCQDTALHGLALHKYDVEEALISIPDCPKGYTRQRDAGDYWTPDGMAKFSECLREYGSNLQAIRESIPENTCRAVTLRYYLMRHTSAGEQLLEAFTDRNHASQRRLNLGQGESAVNAHADVASDAGISTDSTQSSSPLLSGIAGRECPTHAVGPHGRAALRCINCATDSASRWSTAPADLYIHNTRSASSRASATRRVVCGDCRSYWLRYGLMPDQDVIGARKAQPSDLPPPARASVASDEPQRASSRAQNSLAQAVLKSHMAEVWPLTPCGVCRQATGNNAEVAVLVCGDCGLCVHLCCSGYPADAKFNPKRWRCGVCTNVTNPTMSINYACVLCRREPPAHTGSQPRPLMWRTVGSNWAHPLCALAVREASLSYSHGNVIVGGTMAIPEDSWRRPCTGCAKAGGVVRACDHAGCSEGAHTPCAGFSASGSGSSGGNNGQPAPQVILAIRASGGDTGAQASLRDGVGFVDDGGKAEIVVKCARHAGASRDVDLDAVDGTGHPMLAAVVATKMAGSGPAPRGAMPRSPTAAPVTQTRRPPAPNGLTNGAASQGLHKKPSPSPPSAAAHTNAFAWASPAKDPACSRCSIGFSPIWWPVAAARASRSTSANGDGTDISVLCQRCYSTSAGENQRGNLTSSL</sequence>
<feature type="region of interest" description="Disordered" evidence="6">
    <location>
        <begin position="1087"/>
        <end position="1140"/>
    </location>
</feature>
<accession>A0A9W7YIC4</accession>
<evidence type="ECO:0000256" key="1">
    <source>
        <dbReference type="ARBA" id="ARBA00022723"/>
    </source>
</evidence>
<evidence type="ECO:0000259" key="9">
    <source>
        <dbReference type="PROSITE" id="PS51156"/>
    </source>
</evidence>
<feature type="domain" description="BAH" evidence="8">
    <location>
        <begin position="27"/>
        <end position="187"/>
    </location>
</feature>
<evidence type="ECO:0000256" key="6">
    <source>
        <dbReference type="SAM" id="MobiDB-lite"/>
    </source>
</evidence>
<dbReference type="GO" id="GO:0008270">
    <property type="term" value="F:zinc ion binding"/>
    <property type="evidence" value="ECO:0007669"/>
    <property type="project" value="UniProtKB-KW"/>
</dbReference>
<dbReference type="PANTHER" id="PTHR47672:SF1">
    <property type="entry name" value="E3 UBIQUITIN-PROTEIN LIGASE SNT2"/>
    <property type="match status" value="1"/>
</dbReference>
<feature type="region of interest" description="Disordered" evidence="6">
    <location>
        <begin position="795"/>
        <end position="824"/>
    </location>
</feature>
<dbReference type="InterPro" id="IPR043151">
    <property type="entry name" value="BAH_sf"/>
</dbReference>
<dbReference type="Pfam" id="PF00628">
    <property type="entry name" value="PHD"/>
    <property type="match status" value="1"/>
</dbReference>
<dbReference type="OrthoDB" id="336088at2759"/>
<dbReference type="PROSITE" id="PS51156">
    <property type="entry name" value="ELM2"/>
    <property type="match status" value="1"/>
</dbReference>
<keyword evidence="4" id="KW-0539">Nucleus</keyword>
<dbReference type="Pfam" id="PF01426">
    <property type="entry name" value="BAH"/>
    <property type="match status" value="1"/>
</dbReference>
<dbReference type="Pfam" id="PF13832">
    <property type="entry name" value="zf-HC5HC2H_2"/>
    <property type="match status" value="1"/>
</dbReference>
<proteinExistence type="predicted"/>
<dbReference type="PROSITE" id="PS01359">
    <property type="entry name" value="ZF_PHD_1"/>
    <property type="match status" value="1"/>
</dbReference>
<keyword evidence="11" id="KW-1185">Reference proteome</keyword>
<dbReference type="InterPro" id="IPR013083">
    <property type="entry name" value="Znf_RING/FYVE/PHD"/>
</dbReference>
<feature type="region of interest" description="Disordered" evidence="6">
    <location>
        <begin position="469"/>
        <end position="516"/>
    </location>
</feature>
<dbReference type="GO" id="GO:0048189">
    <property type="term" value="C:Lid2 complex"/>
    <property type="evidence" value="ECO:0007669"/>
    <property type="project" value="TreeGrafter"/>
</dbReference>
<dbReference type="AlphaFoldDB" id="A0A9W7YIC4"/>
<dbReference type="InterPro" id="IPR000949">
    <property type="entry name" value="ELM2_dom"/>
</dbReference>
<evidence type="ECO:0000256" key="4">
    <source>
        <dbReference type="ARBA" id="ARBA00023242"/>
    </source>
</evidence>
<dbReference type="InterPro" id="IPR001025">
    <property type="entry name" value="BAH_dom"/>
</dbReference>
<name>A0A9W7YIC4_9FUNG</name>
<dbReference type="SMART" id="SM00439">
    <property type="entry name" value="BAH"/>
    <property type="match status" value="1"/>
</dbReference>
<dbReference type="GO" id="GO:0036205">
    <property type="term" value="P:histone catabolic process"/>
    <property type="evidence" value="ECO:0007669"/>
    <property type="project" value="TreeGrafter"/>
</dbReference>
<evidence type="ECO:0000256" key="3">
    <source>
        <dbReference type="ARBA" id="ARBA00022833"/>
    </source>
</evidence>
<dbReference type="PROSITE" id="PS50016">
    <property type="entry name" value="ZF_PHD_2"/>
    <property type="match status" value="1"/>
</dbReference>